<evidence type="ECO:0000256" key="1">
    <source>
        <dbReference type="SAM" id="Phobius"/>
    </source>
</evidence>
<feature type="transmembrane region" description="Helical" evidence="1">
    <location>
        <begin position="214"/>
        <end position="235"/>
    </location>
</feature>
<dbReference type="RefSeq" id="WP_210102199.1">
    <property type="nucleotide sequence ID" value="NZ_BAABLK010000006.1"/>
</dbReference>
<name>A0ABP9TH23_9MICC</name>
<gene>
    <name evidence="2" type="ORF">GCM10025778_04060</name>
</gene>
<comment type="caution">
    <text evidence="2">The sequence shown here is derived from an EMBL/GenBank/DDBJ whole genome shotgun (WGS) entry which is preliminary data.</text>
</comment>
<feature type="transmembrane region" description="Helical" evidence="1">
    <location>
        <begin position="107"/>
        <end position="124"/>
    </location>
</feature>
<feature type="transmembrane region" description="Helical" evidence="1">
    <location>
        <begin position="131"/>
        <end position="153"/>
    </location>
</feature>
<keyword evidence="1" id="KW-0472">Membrane</keyword>
<feature type="transmembrane region" description="Helical" evidence="1">
    <location>
        <begin position="74"/>
        <end position="95"/>
    </location>
</feature>
<feature type="transmembrane region" description="Helical" evidence="1">
    <location>
        <begin position="159"/>
        <end position="179"/>
    </location>
</feature>
<evidence type="ECO:0000313" key="2">
    <source>
        <dbReference type="EMBL" id="GAA5225876.1"/>
    </source>
</evidence>
<dbReference type="Proteomes" id="UP001501257">
    <property type="component" value="Unassembled WGS sequence"/>
</dbReference>
<sequence>MKTTQEQKWLDTLTIELRLRDVSGPGIGDTLATVKEFLADSGESAQEAFGSPAEYAASLDLSTSTEPISVKRTVFRSVIGLLAFLMFSQAVAPWVAREPLDLGGAQLAWLAFPAAAAAFIRLYLDKLVRHLWMAFALIVVCGTTGVLSALSAPKAHADAWFSINPGLVLVVTGAIMVSASTLSTISFAKDGDDSIQEPFSNPAQERKQKATSSILGILVSWMLPIASLVFLGVGFQMR</sequence>
<keyword evidence="1" id="KW-0812">Transmembrane</keyword>
<evidence type="ECO:0000313" key="3">
    <source>
        <dbReference type="Proteomes" id="UP001501257"/>
    </source>
</evidence>
<reference evidence="3" key="1">
    <citation type="journal article" date="2019" name="Int. J. Syst. Evol. Microbiol.">
        <title>The Global Catalogue of Microorganisms (GCM) 10K type strain sequencing project: providing services to taxonomists for standard genome sequencing and annotation.</title>
        <authorList>
            <consortium name="The Broad Institute Genomics Platform"/>
            <consortium name="The Broad Institute Genome Sequencing Center for Infectious Disease"/>
            <person name="Wu L."/>
            <person name="Ma J."/>
        </authorList>
    </citation>
    <scope>NUCLEOTIDE SEQUENCE [LARGE SCALE GENOMIC DNA]</scope>
    <source>
        <strain evidence="3">JCM 18952</strain>
    </source>
</reference>
<keyword evidence="3" id="KW-1185">Reference proteome</keyword>
<keyword evidence="1" id="KW-1133">Transmembrane helix</keyword>
<dbReference type="EMBL" id="BAABLK010000006">
    <property type="protein sequence ID" value="GAA5225876.1"/>
    <property type="molecule type" value="Genomic_DNA"/>
</dbReference>
<proteinExistence type="predicted"/>
<accession>A0ABP9TH23</accession>
<organism evidence="2 3">
    <name type="scientific">Paeniglutamicibacter antarcticus</name>
    <dbReference type="NCBI Taxonomy" id="494023"/>
    <lineage>
        <taxon>Bacteria</taxon>
        <taxon>Bacillati</taxon>
        <taxon>Actinomycetota</taxon>
        <taxon>Actinomycetes</taxon>
        <taxon>Micrococcales</taxon>
        <taxon>Micrococcaceae</taxon>
        <taxon>Paeniglutamicibacter</taxon>
    </lineage>
</organism>
<protein>
    <submittedName>
        <fullName evidence="2">Uncharacterized protein</fullName>
    </submittedName>
</protein>